<evidence type="ECO:0000313" key="3">
    <source>
        <dbReference type="Proteomes" id="UP001255416"/>
    </source>
</evidence>
<feature type="chain" id="PRO_5046118345" evidence="1">
    <location>
        <begin position="33"/>
        <end position="233"/>
    </location>
</feature>
<sequence length="233" mass="24799">MGEGLGMMRPARLLAGLTAALLLAGCSGGVDAPTLQLQVIDAAREAISARTNPAAERPPVTRAVLNTLDGTFMEVTRLREDQTAFLYPSYTTRDSGPGEIVVWRTDSNETVTVRGGVLIATRGLGGDLLSTEVLLAGSGLGPAAGGARIFQIFGGNNAQTTLTLACEVTDLGLETIEIIEVRHATRHLREQCQGSSGAITNDYWIDAGRGLIWQSRQWAGPHVGYLRLRQVTD</sequence>
<dbReference type="SUPFAM" id="SSF159270">
    <property type="entry name" value="YmcC-like"/>
    <property type="match status" value="1"/>
</dbReference>
<keyword evidence="1" id="KW-0732">Signal</keyword>
<keyword evidence="2" id="KW-0449">Lipoprotein</keyword>
<name>A0ABU3VK57_9RHOB</name>
<keyword evidence="3" id="KW-1185">Reference proteome</keyword>
<protein>
    <submittedName>
        <fullName evidence="2">YjbF family lipoprotein</fullName>
    </submittedName>
</protein>
<dbReference type="InterPro" id="IPR021308">
    <property type="entry name" value="GfcB"/>
</dbReference>
<evidence type="ECO:0000313" key="2">
    <source>
        <dbReference type="EMBL" id="MDU9006566.1"/>
    </source>
</evidence>
<gene>
    <name evidence="2" type="ORF">QO231_22270</name>
</gene>
<accession>A0ABU3VK57</accession>
<dbReference type="EMBL" id="JASMWN010000025">
    <property type="protein sequence ID" value="MDU9006566.1"/>
    <property type="molecule type" value="Genomic_DNA"/>
</dbReference>
<reference evidence="3" key="1">
    <citation type="submission" date="2023-05" db="EMBL/GenBank/DDBJ databases">
        <title>Sedimentitalea sp. nov. JM2-8.</title>
        <authorList>
            <person name="Huang J."/>
        </authorList>
    </citation>
    <scope>NUCLEOTIDE SEQUENCE [LARGE SCALE GENOMIC DNA]</scope>
    <source>
        <strain evidence="3">KHS03</strain>
    </source>
</reference>
<dbReference type="Proteomes" id="UP001255416">
    <property type="component" value="Unassembled WGS sequence"/>
</dbReference>
<proteinExistence type="predicted"/>
<evidence type="ECO:0000256" key="1">
    <source>
        <dbReference type="SAM" id="SignalP"/>
    </source>
</evidence>
<feature type="signal peptide" evidence="1">
    <location>
        <begin position="1"/>
        <end position="32"/>
    </location>
</feature>
<dbReference type="InterPro" id="IPR023373">
    <property type="entry name" value="YmcC_sf"/>
</dbReference>
<dbReference type="Gene3D" id="2.40.360.10">
    <property type="entry name" value="YmcC-like"/>
    <property type="match status" value="1"/>
</dbReference>
<organism evidence="2 3">
    <name type="scientific">Sedimentitalea todarodis</name>
    <dbReference type="NCBI Taxonomy" id="1631240"/>
    <lineage>
        <taxon>Bacteria</taxon>
        <taxon>Pseudomonadati</taxon>
        <taxon>Pseudomonadota</taxon>
        <taxon>Alphaproteobacteria</taxon>
        <taxon>Rhodobacterales</taxon>
        <taxon>Paracoccaceae</taxon>
        <taxon>Sedimentitalea</taxon>
    </lineage>
</organism>
<dbReference type="Pfam" id="PF11102">
    <property type="entry name" value="YjbF"/>
    <property type="match status" value="1"/>
</dbReference>
<comment type="caution">
    <text evidence="2">The sequence shown here is derived from an EMBL/GenBank/DDBJ whole genome shotgun (WGS) entry which is preliminary data.</text>
</comment>